<dbReference type="RefSeq" id="WP_091911299.1">
    <property type="nucleotide sequence ID" value="NZ_FNLO01000011.1"/>
</dbReference>
<dbReference type="PANTHER" id="PTHR34406">
    <property type="entry name" value="PROTEIN YCEI"/>
    <property type="match status" value="1"/>
</dbReference>
<evidence type="ECO:0000313" key="3">
    <source>
        <dbReference type="EMBL" id="SDV50389.1"/>
    </source>
</evidence>
<dbReference type="EMBL" id="FNLO01000011">
    <property type="protein sequence ID" value="SDV50389.1"/>
    <property type="molecule type" value="Genomic_DNA"/>
</dbReference>
<dbReference type="STRING" id="1770053.SAMN05216551_111155"/>
<evidence type="ECO:0000313" key="4">
    <source>
        <dbReference type="Proteomes" id="UP000243719"/>
    </source>
</evidence>
<dbReference type="PANTHER" id="PTHR34406:SF1">
    <property type="entry name" value="PROTEIN YCEI"/>
    <property type="match status" value="1"/>
</dbReference>
<gene>
    <name evidence="3" type="ORF">SAMN05216551_111155</name>
</gene>
<proteinExistence type="predicted"/>
<dbReference type="SUPFAM" id="SSF101874">
    <property type="entry name" value="YceI-like"/>
    <property type="match status" value="1"/>
</dbReference>
<organism evidence="3 4">
    <name type="scientific">Chitinasiproducens palmae</name>
    <dbReference type="NCBI Taxonomy" id="1770053"/>
    <lineage>
        <taxon>Bacteria</taxon>
        <taxon>Pseudomonadati</taxon>
        <taxon>Pseudomonadota</taxon>
        <taxon>Betaproteobacteria</taxon>
        <taxon>Burkholderiales</taxon>
        <taxon>Burkholderiaceae</taxon>
        <taxon>Chitinasiproducens</taxon>
    </lineage>
</organism>
<dbReference type="SMART" id="SM00867">
    <property type="entry name" value="YceI"/>
    <property type="match status" value="1"/>
</dbReference>
<dbReference type="InterPro" id="IPR007372">
    <property type="entry name" value="Lipid/polyisoprenoid-bd_YceI"/>
</dbReference>
<feature type="domain" description="Lipid/polyisoprenoid-binding YceI-like" evidence="2">
    <location>
        <begin position="28"/>
        <end position="187"/>
    </location>
</feature>
<dbReference type="AlphaFoldDB" id="A0A1H2PTI1"/>
<name>A0A1H2PTI1_9BURK</name>
<feature type="chain" id="PRO_5017197466" evidence="1">
    <location>
        <begin position="29"/>
        <end position="189"/>
    </location>
</feature>
<evidence type="ECO:0000259" key="2">
    <source>
        <dbReference type="SMART" id="SM00867"/>
    </source>
</evidence>
<dbReference type="Pfam" id="PF04264">
    <property type="entry name" value="YceI"/>
    <property type="match status" value="1"/>
</dbReference>
<accession>A0A1H2PTI1</accession>
<keyword evidence="4" id="KW-1185">Reference proteome</keyword>
<feature type="signal peptide" evidence="1">
    <location>
        <begin position="1"/>
        <end position="28"/>
    </location>
</feature>
<reference evidence="4" key="1">
    <citation type="submission" date="2016-09" db="EMBL/GenBank/DDBJ databases">
        <authorList>
            <person name="Varghese N."/>
            <person name="Submissions S."/>
        </authorList>
    </citation>
    <scope>NUCLEOTIDE SEQUENCE [LARGE SCALE GENOMIC DNA]</scope>
    <source>
        <strain evidence="4">JS23</strain>
    </source>
</reference>
<protein>
    <submittedName>
        <fullName evidence="3">Polyisoprenoid-binding protein YceI</fullName>
    </submittedName>
</protein>
<evidence type="ECO:0000256" key="1">
    <source>
        <dbReference type="SAM" id="SignalP"/>
    </source>
</evidence>
<dbReference type="Proteomes" id="UP000243719">
    <property type="component" value="Unassembled WGS sequence"/>
</dbReference>
<sequence>MTLFRFTTFARAVAGAALLAAAPVASFADTLAPGSTVDAVFKQMGVPVTGHFKTFSATLQFDPAHPEKSQARIDVDTNSFDLGEASFNTNARGKDWLDTAAHPKATFVSTSIKSAGPGTFTVAGKLTIRGKTVDTTTTVKFQQNGKQQVFDGTLPINRLTYGVGQGDWADTSVVAADVQLRFHLVTAGK</sequence>
<dbReference type="InterPro" id="IPR036761">
    <property type="entry name" value="TTHA0802/YceI-like_sf"/>
</dbReference>
<keyword evidence="1" id="KW-0732">Signal</keyword>
<dbReference type="Gene3D" id="2.40.128.110">
    <property type="entry name" value="Lipid/polyisoprenoid-binding, YceI-like"/>
    <property type="match status" value="1"/>
</dbReference>
<dbReference type="OrthoDB" id="1247465at2"/>